<dbReference type="InterPro" id="IPR036366">
    <property type="entry name" value="PGBDSf"/>
</dbReference>
<feature type="domain" description="Peptidoglycan binding-like" evidence="3">
    <location>
        <begin position="182"/>
        <end position="237"/>
    </location>
</feature>
<protein>
    <submittedName>
        <fullName evidence="4">Trypsin-like peptidase domain-containing protein</fullName>
    </submittedName>
</protein>
<organism evidence="4 5">
    <name type="scientific">Seohaeicola nanhaiensis</name>
    <dbReference type="NCBI Taxonomy" id="1387282"/>
    <lineage>
        <taxon>Bacteria</taxon>
        <taxon>Pseudomonadati</taxon>
        <taxon>Pseudomonadota</taxon>
        <taxon>Alphaproteobacteria</taxon>
        <taxon>Rhodobacterales</taxon>
        <taxon>Roseobacteraceae</taxon>
        <taxon>Seohaeicola</taxon>
    </lineage>
</organism>
<dbReference type="Pfam" id="PF01471">
    <property type="entry name" value="PG_binding_1"/>
    <property type="match status" value="1"/>
</dbReference>
<dbReference type="RefSeq" id="WP_380716533.1">
    <property type="nucleotide sequence ID" value="NZ_JBHSGI010000004.1"/>
</dbReference>
<sequence length="605" mass="64196">MKNLIAAVMVLLALTATSASAQTGDDVVWVQIEAHPSLRVAQERAQLYSSVLADVNGFALGGSWYGIVLGPYSRADADRVLQVYRSQQQIPQDSFIAYTRNFGQQYWPVGANALAQTPVTPPTEAPVAESATPTPVTEAPVAEAPVAETPAPQPEPTVAVQLPERDLESPAEARRSEAALSADERKALQIALAAAGFYNSSIDGAFGAGTRRSMGEWQAFNGLEATGVLTTRQRQMLMDQYNAPLISVGMAPHTDAQAGISIDMPMGEVTFSRYEPPFAHYDAKGDLGARVLLISQPGDRNTLYGLYDIMQTLEIVPLNGPREKSGDSFTLEGRGSKIVSYTQASLQNGEIKGFTLIWPTGDEERRARVLAAMKASFARTTGVLDPAAGADSEQHIDLVSGLEVRRPKMSRSGFYIDSKGTIVTTLEGVQQCGRITVEQDHRAEIVAQDSTLGVAVLRPTDPLAPIAVAKLREDTLRLQSEVTVSGYSYEGVLGGPTLTFGTLADIKGLNGEPELQRLALAALPGDAGGPVIDISGGVIGMLLPPPAGNRVLPENVSLAADASALKTLLATAGVTPTESTDRGAISPDEMNRLADGMTVLVSCWE</sequence>
<feature type="signal peptide" evidence="2">
    <location>
        <begin position="1"/>
        <end position="21"/>
    </location>
</feature>
<dbReference type="Gene3D" id="1.10.101.10">
    <property type="entry name" value="PGBD-like superfamily/PGBD"/>
    <property type="match status" value="1"/>
</dbReference>
<dbReference type="Gene3D" id="2.40.10.120">
    <property type="match status" value="1"/>
</dbReference>
<dbReference type="InterPro" id="IPR002477">
    <property type="entry name" value="Peptidoglycan-bd-like"/>
</dbReference>
<dbReference type="Proteomes" id="UP001595973">
    <property type="component" value="Unassembled WGS sequence"/>
</dbReference>
<dbReference type="SUPFAM" id="SSF47090">
    <property type="entry name" value="PGBD-like"/>
    <property type="match status" value="1"/>
</dbReference>
<evidence type="ECO:0000313" key="4">
    <source>
        <dbReference type="EMBL" id="MFC4668260.1"/>
    </source>
</evidence>
<gene>
    <name evidence="4" type="ORF">ACFO5X_06815</name>
</gene>
<dbReference type="SUPFAM" id="SSF50494">
    <property type="entry name" value="Trypsin-like serine proteases"/>
    <property type="match status" value="1"/>
</dbReference>
<dbReference type="EMBL" id="JBHSGI010000004">
    <property type="protein sequence ID" value="MFC4668260.1"/>
    <property type="molecule type" value="Genomic_DNA"/>
</dbReference>
<proteinExistence type="predicted"/>
<keyword evidence="2" id="KW-0732">Signal</keyword>
<feature type="chain" id="PRO_5046359903" evidence="2">
    <location>
        <begin position="22"/>
        <end position="605"/>
    </location>
</feature>
<feature type="compositionally biased region" description="Basic and acidic residues" evidence="1">
    <location>
        <begin position="163"/>
        <end position="180"/>
    </location>
</feature>
<evidence type="ECO:0000313" key="5">
    <source>
        <dbReference type="Proteomes" id="UP001595973"/>
    </source>
</evidence>
<dbReference type="InterPro" id="IPR036365">
    <property type="entry name" value="PGBD-like_sf"/>
</dbReference>
<feature type="region of interest" description="Disordered" evidence="1">
    <location>
        <begin position="117"/>
        <end position="180"/>
    </location>
</feature>
<keyword evidence="5" id="KW-1185">Reference proteome</keyword>
<accession>A0ABV9KDH0</accession>
<dbReference type="Pfam" id="PF13365">
    <property type="entry name" value="Trypsin_2"/>
    <property type="match status" value="1"/>
</dbReference>
<reference evidence="5" key="1">
    <citation type="journal article" date="2019" name="Int. J. Syst. Evol. Microbiol.">
        <title>The Global Catalogue of Microorganisms (GCM) 10K type strain sequencing project: providing services to taxonomists for standard genome sequencing and annotation.</title>
        <authorList>
            <consortium name="The Broad Institute Genomics Platform"/>
            <consortium name="The Broad Institute Genome Sequencing Center for Infectious Disease"/>
            <person name="Wu L."/>
            <person name="Ma J."/>
        </authorList>
    </citation>
    <scope>NUCLEOTIDE SEQUENCE [LARGE SCALE GENOMIC DNA]</scope>
    <source>
        <strain evidence="5">CGMCC 4.7283</strain>
    </source>
</reference>
<evidence type="ECO:0000256" key="1">
    <source>
        <dbReference type="SAM" id="MobiDB-lite"/>
    </source>
</evidence>
<evidence type="ECO:0000259" key="3">
    <source>
        <dbReference type="Pfam" id="PF01471"/>
    </source>
</evidence>
<dbReference type="InterPro" id="IPR009003">
    <property type="entry name" value="Peptidase_S1_PA"/>
</dbReference>
<name>A0ABV9KDH0_9RHOB</name>
<feature type="compositionally biased region" description="Low complexity" evidence="1">
    <location>
        <begin position="125"/>
        <end position="160"/>
    </location>
</feature>
<comment type="caution">
    <text evidence="4">The sequence shown here is derived from an EMBL/GenBank/DDBJ whole genome shotgun (WGS) entry which is preliminary data.</text>
</comment>
<evidence type="ECO:0000256" key="2">
    <source>
        <dbReference type="SAM" id="SignalP"/>
    </source>
</evidence>